<evidence type="ECO:0000313" key="1">
    <source>
        <dbReference type="EMBL" id="RVW78879.1"/>
    </source>
</evidence>
<reference evidence="1 2" key="1">
    <citation type="journal article" date="2018" name="PLoS Genet.">
        <title>Population sequencing reveals clonal diversity and ancestral inbreeding in the grapevine cultivar Chardonnay.</title>
        <authorList>
            <person name="Roach M.J."/>
            <person name="Johnson D.L."/>
            <person name="Bohlmann J."/>
            <person name="van Vuuren H.J."/>
            <person name="Jones S.J."/>
            <person name="Pretorius I.S."/>
            <person name="Schmidt S.A."/>
            <person name="Borneman A.R."/>
        </authorList>
    </citation>
    <scope>NUCLEOTIDE SEQUENCE [LARGE SCALE GENOMIC DNA]</scope>
    <source>
        <strain evidence="2">cv. Chardonnay</strain>
        <tissue evidence="1">Leaf</tissue>
    </source>
</reference>
<dbReference type="EMBL" id="QGNW01000289">
    <property type="protein sequence ID" value="RVW78879.1"/>
    <property type="molecule type" value="Genomic_DNA"/>
</dbReference>
<evidence type="ECO:0000313" key="2">
    <source>
        <dbReference type="Proteomes" id="UP000288805"/>
    </source>
</evidence>
<sequence length="133" mass="15128">MAMGALPYILSNAKKGDFLVGSSVGGRGDVDVCHLLFPNDMLIPCDANLSGEILKGYSCDEVYLGEAFLVMFFILTTKEDWVAEVWEQEGEKKCWNSHFSRQFHDWELEEVELFLGNCNHNLLTKTLGIKWFD</sequence>
<dbReference type="AlphaFoldDB" id="A0A438H3A0"/>
<accession>A0A438H3A0</accession>
<dbReference type="Proteomes" id="UP000288805">
    <property type="component" value="Unassembled WGS sequence"/>
</dbReference>
<organism evidence="1 2">
    <name type="scientific">Vitis vinifera</name>
    <name type="common">Grape</name>
    <dbReference type="NCBI Taxonomy" id="29760"/>
    <lineage>
        <taxon>Eukaryota</taxon>
        <taxon>Viridiplantae</taxon>
        <taxon>Streptophyta</taxon>
        <taxon>Embryophyta</taxon>
        <taxon>Tracheophyta</taxon>
        <taxon>Spermatophyta</taxon>
        <taxon>Magnoliopsida</taxon>
        <taxon>eudicotyledons</taxon>
        <taxon>Gunneridae</taxon>
        <taxon>Pentapetalae</taxon>
        <taxon>rosids</taxon>
        <taxon>Vitales</taxon>
        <taxon>Vitaceae</taxon>
        <taxon>Viteae</taxon>
        <taxon>Vitis</taxon>
    </lineage>
</organism>
<protein>
    <submittedName>
        <fullName evidence="1">Uncharacterized protein</fullName>
    </submittedName>
</protein>
<proteinExistence type="predicted"/>
<gene>
    <name evidence="1" type="ORF">CK203_043127</name>
</gene>
<name>A0A438H3A0_VITVI</name>
<comment type="caution">
    <text evidence="1">The sequence shown here is derived from an EMBL/GenBank/DDBJ whole genome shotgun (WGS) entry which is preliminary data.</text>
</comment>